<dbReference type="SUPFAM" id="SSF49265">
    <property type="entry name" value="Fibronectin type III"/>
    <property type="match status" value="2"/>
</dbReference>
<dbReference type="SMART" id="SM00060">
    <property type="entry name" value="FN3"/>
    <property type="match status" value="4"/>
</dbReference>
<proteinExistence type="predicted"/>
<dbReference type="InterPro" id="IPR003961">
    <property type="entry name" value="FN3_dom"/>
</dbReference>
<keyword evidence="2" id="KW-0732">Signal</keyword>
<dbReference type="SUPFAM" id="SSF55486">
    <property type="entry name" value="Metalloproteases ('zincins'), catalytic domain"/>
    <property type="match status" value="1"/>
</dbReference>
<dbReference type="Proteomes" id="UP000029443">
    <property type="component" value="Unassembled WGS sequence"/>
</dbReference>
<accession>A0ABR4WBV6</accession>
<dbReference type="Gene3D" id="2.60.40.10">
    <property type="entry name" value="Immunoglobulins"/>
    <property type="match status" value="4"/>
</dbReference>
<feature type="region of interest" description="Disordered" evidence="1">
    <location>
        <begin position="888"/>
        <end position="907"/>
    </location>
</feature>
<organism evidence="5 6">
    <name type="scientific">Alcanivorax jadensis T9</name>
    <dbReference type="NCBI Taxonomy" id="1177181"/>
    <lineage>
        <taxon>Bacteria</taxon>
        <taxon>Pseudomonadati</taxon>
        <taxon>Pseudomonadota</taxon>
        <taxon>Gammaproteobacteria</taxon>
        <taxon>Oceanospirillales</taxon>
        <taxon>Alcanivoracaceae</taxon>
        <taxon>Alcanivorax</taxon>
    </lineage>
</organism>
<dbReference type="InterPro" id="IPR036116">
    <property type="entry name" value="FN3_sf"/>
</dbReference>
<protein>
    <submittedName>
        <fullName evidence="5">Peptidase M12B, ADAM/reprolysin</fullName>
    </submittedName>
</protein>
<name>A0ABR4WBV6_9GAMM</name>
<dbReference type="PANTHER" id="PTHR11905">
    <property type="entry name" value="ADAM A DISINTEGRIN AND METALLOPROTEASE DOMAIN"/>
    <property type="match status" value="1"/>
</dbReference>
<dbReference type="Pfam" id="PF13574">
    <property type="entry name" value="Reprolysin_2"/>
    <property type="match status" value="1"/>
</dbReference>
<keyword evidence="6" id="KW-1185">Reference proteome</keyword>
<dbReference type="EMBL" id="ARXU01000008">
    <property type="protein sequence ID" value="KGD60801.1"/>
    <property type="molecule type" value="Genomic_DNA"/>
</dbReference>
<feature type="domain" description="Peptidase M12B" evidence="3">
    <location>
        <begin position="176"/>
        <end position="361"/>
    </location>
</feature>
<feature type="domain" description="Fibronectin type-III" evidence="4">
    <location>
        <begin position="509"/>
        <end position="602"/>
    </location>
</feature>
<dbReference type="Pfam" id="PF00041">
    <property type="entry name" value="fn3"/>
    <property type="match status" value="1"/>
</dbReference>
<dbReference type="Gene3D" id="3.40.390.10">
    <property type="entry name" value="Collagenase (Catalytic Domain)"/>
    <property type="match status" value="1"/>
</dbReference>
<dbReference type="PROSITE" id="PS50215">
    <property type="entry name" value="ADAM_MEPRO"/>
    <property type="match status" value="1"/>
</dbReference>
<evidence type="ECO:0000259" key="4">
    <source>
        <dbReference type="PROSITE" id="PS50853"/>
    </source>
</evidence>
<gene>
    <name evidence="5" type="ORF">T9A_02278</name>
</gene>
<sequence length="932" mass="101852">MAMRFRRPLASWHGLLLATLLFPGSHVAAADPQASTELFIDGSRYRAVLEPSTARIGMSDADRKLLQGNHYSGSLEQVPGSWVRLSQLEDNWSGVVSLNGEMHVIDSDTFSQHNNLPVARSLQSLQAPGTCGVGNGTHSSLELPTREGASARSGEYHIAAATLEEMCTKQVDGVCLLPEKYLIVDHLFQQKHPDTYQDKVVELLNIIDGFYRNDLNMVFDTLHVEFPSEELLLESTSANELLVDLREKYHGFSFADTSTASPLMELLSGREFDGSTVGLAYVGTLCNTNGYATGVTQEYVNIPLTAVVMAHEIGHNFGANHDNVEADQEENPERYCGNGYIMSSWADGSATGFSSCSVNQMTAKVDSLGNHDACFNYPVDAGFSADNANPERFDNSTGTTLTLAFTVDYQQASRAPDQIQLQGNLSNARIDQLTLPDGDCSIAPDQRSYSCSLTPPFAPASLTLRIISSTPADALLTQTATISGSEVKDILSGNNQLSTPLAYDIVSSQPNDLQAQVQQEPPQVTLTWTDRAFTETGYRVERSSNNNSWTPLISLPTDSETHTDTGIDTDLNYQYRVIAEGNDITGDSSNIVSIMVEGTPDAPANLATTLADGGIQLTWSDQADNEQRYEIQRRRDNNGSWTVWTRLVEDLAADSAQYLDSTAVLGERYQYRVIAHNATLASAPSNLAEIQFGSRPEAPSNLTSRLLEDAVRLTWQDNADNETGFRILRQQFNGQTWSEWQSLAELGSNQSRHDDSSVLAGTLYRYQVQAFNAVGPSPLSNSAERLFERAPAAPDNLQAQRQNTTVVLQWQDNADNEFGFRIERQRRDGDTWLAWQAIAELNANSTRYTDTRVTIGNRYRYRVASLNSAGSSTPSAAAAIALNNDITPTGDDDTLNDDTPPQDFGDDGGSAGFLTGLLALLVLLRRKGSASC</sequence>
<dbReference type="InterPro" id="IPR013783">
    <property type="entry name" value="Ig-like_fold"/>
</dbReference>
<dbReference type="InterPro" id="IPR024079">
    <property type="entry name" value="MetalloPept_cat_dom_sf"/>
</dbReference>
<dbReference type="PROSITE" id="PS50853">
    <property type="entry name" value="FN3"/>
    <property type="match status" value="2"/>
</dbReference>
<dbReference type="InterPro" id="IPR001590">
    <property type="entry name" value="Peptidase_M12B"/>
</dbReference>
<feature type="signal peptide" evidence="2">
    <location>
        <begin position="1"/>
        <end position="29"/>
    </location>
</feature>
<evidence type="ECO:0000259" key="3">
    <source>
        <dbReference type="PROSITE" id="PS50215"/>
    </source>
</evidence>
<evidence type="ECO:0000256" key="1">
    <source>
        <dbReference type="SAM" id="MobiDB-lite"/>
    </source>
</evidence>
<evidence type="ECO:0000256" key="2">
    <source>
        <dbReference type="SAM" id="SignalP"/>
    </source>
</evidence>
<feature type="domain" description="Fibronectin type-III" evidence="4">
    <location>
        <begin position="695"/>
        <end position="793"/>
    </location>
</feature>
<dbReference type="PANTHER" id="PTHR11905:SF159">
    <property type="entry name" value="ADAM METALLOPROTEASE"/>
    <property type="match status" value="1"/>
</dbReference>
<dbReference type="CDD" id="cd00063">
    <property type="entry name" value="FN3"/>
    <property type="match status" value="4"/>
</dbReference>
<dbReference type="RefSeq" id="WP_035248452.1">
    <property type="nucleotide sequence ID" value="NZ_ARXU01000008.1"/>
</dbReference>
<evidence type="ECO:0000313" key="6">
    <source>
        <dbReference type="Proteomes" id="UP000029443"/>
    </source>
</evidence>
<reference evidence="5 6" key="1">
    <citation type="submission" date="2012-09" db="EMBL/GenBank/DDBJ databases">
        <title>Genome Sequence of alkane-degrading Bacterium Alcanivorax jadensis T9.</title>
        <authorList>
            <person name="Lai Q."/>
            <person name="Shao Z."/>
        </authorList>
    </citation>
    <scope>NUCLEOTIDE SEQUENCE [LARGE SCALE GENOMIC DNA]</scope>
    <source>
        <strain evidence="5 6">T9</strain>
    </source>
</reference>
<comment type="caution">
    <text evidence="5">The sequence shown here is derived from an EMBL/GenBank/DDBJ whole genome shotgun (WGS) entry which is preliminary data.</text>
</comment>
<feature type="chain" id="PRO_5045910418" evidence="2">
    <location>
        <begin position="30"/>
        <end position="932"/>
    </location>
</feature>
<evidence type="ECO:0000313" key="5">
    <source>
        <dbReference type="EMBL" id="KGD60801.1"/>
    </source>
</evidence>